<feature type="compositionally biased region" description="Low complexity" evidence="5">
    <location>
        <begin position="183"/>
        <end position="194"/>
    </location>
</feature>
<evidence type="ECO:0000256" key="5">
    <source>
        <dbReference type="SAM" id="MobiDB-lite"/>
    </source>
</evidence>
<feature type="chain" id="PRO_5046615107" evidence="7">
    <location>
        <begin position="21"/>
        <end position="886"/>
    </location>
</feature>
<feature type="region of interest" description="Disordered" evidence="5">
    <location>
        <begin position="518"/>
        <end position="549"/>
    </location>
</feature>
<feature type="transmembrane region" description="Helical" evidence="6">
    <location>
        <begin position="445"/>
        <end position="470"/>
    </location>
</feature>
<feature type="compositionally biased region" description="Low complexity" evidence="5">
    <location>
        <begin position="369"/>
        <end position="427"/>
    </location>
</feature>
<keyword evidence="3 6" id="KW-1133">Transmembrane helix</keyword>
<evidence type="ECO:0000313" key="9">
    <source>
        <dbReference type="Proteomes" id="UP001648503"/>
    </source>
</evidence>
<feature type="signal peptide" evidence="7">
    <location>
        <begin position="1"/>
        <end position="20"/>
    </location>
</feature>
<accession>A0ABQ8EVG0</accession>
<feature type="compositionally biased region" description="Polar residues" evidence="5">
    <location>
        <begin position="148"/>
        <end position="182"/>
    </location>
</feature>
<evidence type="ECO:0000256" key="1">
    <source>
        <dbReference type="ARBA" id="ARBA00004167"/>
    </source>
</evidence>
<feature type="compositionally biased region" description="Low complexity" evidence="5">
    <location>
        <begin position="227"/>
        <end position="245"/>
    </location>
</feature>
<evidence type="ECO:0000256" key="7">
    <source>
        <dbReference type="SAM" id="SignalP"/>
    </source>
</evidence>
<feature type="compositionally biased region" description="Polar residues" evidence="5">
    <location>
        <begin position="69"/>
        <end position="110"/>
    </location>
</feature>
<feature type="region of interest" description="Disordered" evidence="5">
    <location>
        <begin position="148"/>
        <end position="441"/>
    </location>
</feature>
<evidence type="ECO:0000256" key="4">
    <source>
        <dbReference type="ARBA" id="ARBA00023136"/>
    </source>
</evidence>
<feature type="compositionally biased region" description="Polar residues" evidence="5">
    <location>
        <begin position="36"/>
        <end position="50"/>
    </location>
</feature>
<keyword evidence="4 6" id="KW-0472">Membrane</keyword>
<dbReference type="PANTHER" id="PTHR15549">
    <property type="entry name" value="PAIRED IMMUNOGLOBULIN-LIKE TYPE 2 RECEPTOR"/>
    <property type="match status" value="1"/>
</dbReference>
<sequence length="886" mass="94440">MKCLAAAAACWIALPIATRAALILPDDNGIIPTSSIMMDPSPWQTQLTNEGTHDGEMSTNDGEMPTNDAEMSTSDAEMSTSDAEVTTSDAEVTTSDAEVTTSDAEVTTSDAEMPTNDVGVENIDSFVLKRHQEPPSGSSVVEDISTDGTASQQLNPEESTDSSASPQSNTEGSTDSNTSSQLTTEEFTEQTTVENIEGSATSEPSANTTHDSVEKRGEESSVPPKESISPSITTTDSTSSSAVHDSSSKGESIDAGSPTESPSQPPIQLEGESSPSPILTSEQAPEESQPTEHVEQSDNHNSHGSGTDGNTAEEKKNTDDNAAEEKKNIDAAKKKEERQKEKQAEREKNKNKNKGGKNNDKNSNDNDNKNNNNADNGDSSRSAGSGSTTDSGATAGATAGATEAAAKAATGAKEASESSTSSKSDGSFIAHPGHSEDSHPKEAGLPAGAVVGIVMAVLSVVLAIVLVIAIRWNNNQRKLRALDIDLQLNKEFTSSPGYTGMVYPADVKLGLRNIMKNGRTSDGDGAAMGATKPQSMDHSDGSGGSRVDGGMGVTDSNMAYRLPETSAAMVVEGMPSELSAAAPQPIYGTMPWHPRPQFLYDDSLPAQQHRQIYDQTSHEHQYMYNAQFDYNHRQEYNQQYYGFYTPPPPVSTPYGLPTITPAEYAHNAVMAQMIPPSVTSLFAVHPPSNRGFPGVASPPPPVAPGQVVSTTYDSSAANAAYAYNSVDPSTTQPYPFATTAALAQSADFDLYPSLPHAMYREPARMSVIMADRPYVQAPMQPHTLSHLTSDDMVCTSTAADQDAYKHSSLIFPDETDLYPTLERTTNAMTVTRSGEVHDTSSSFVKSYEEGGFSYDMSFLDTYGLPSEPKNTRSFGFYQDEARLSRV</sequence>
<dbReference type="PANTHER" id="PTHR15549:SF30">
    <property type="entry name" value="MID2 DOMAIN-CONTAINING PROTEIN"/>
    <property type="match status" value="1"/>
</dbReference>
<evidence type="ECO:0000256" key="6">
    <source>
        <dbReference type="SAM" id="Phobius"/>
    </source>
</evidence>
<comment type="caution">
    <text evidence="8">The sequence shown here is derived from an EMBL/GenBank/DDBJ whole genome shotgun (WGS) entry which is preliminary data.</text>
</comment>
<keyword evidence="9" id="KW-1185">Reference proteome</keyword>
<keyword evidence="7" id="KW-0732">Signal</keyword>
<dbReference type="EMBL" id="JAFCIX010000569">
    <property type="protein sequence ID" value="KAH6586996.1"/>
    <property type="molecule type" value="Genomic_DNA"/>
</dbReference>
<organism evidence="8 9">
    <name type="scientific">Batrachochytrium salamandrivorans</name>
    <dbReference type="NCBI Taxonomy" id="1357716"/>
    <lineage>
        <taxon>Eukaryota</taxon>
        <taxon>Fungi</taxon>
        <taxon>Fungi incertae sedis</taxon>
        <taxon>Chytridiomycota</taxon>
        <taxon>Chytridiomycota incertae sedis</taxon>
        <taxon>Chytridiomycetes</taxon>
        <taxon>Rhizophydiales</taxon>
        <taxon>Rhizophydiales incertae sedis</taxon>
        <taxon>Batrachochytrium</taxon>
    </lineage>
</organism>
<dbReference type="InterPro" id="IPR051694">
    <property type="entry name" value="Immunoregulatory_rcpt-like"/>
</dbReference>
<feature type="region of interest" description="Disordered" evidence="5">
    <location>
        <begin position="36"/>
        <end position="118"/>
    </location>
</feature>
<evidence type="ECO:0000313" key="8">
    <source>
        <dbReference type="EMBL" id="KAH6586996.1"/>
    </source>
</evidence>
<feature type="compositionally biased region" description="Basic and acidic residues" evidence="5">
    <location>
        <begin position="312"/>
        <end position="350"/>
    </location>
</feature>
<evidence type="ECO:0000256" key="2">
    <source>
        <dbReference type="ARBA" id="ARBA00022692"/>
    </source>
</evidence>
<name>A0ABQ8EVG0_9FUNG</name>
<protein>
    <submittedName>
        <fullName evidence="8">Uncharacterized protein</fullName>
    </submittedName>
</protein>
<feature type="compositionally biased region" description="Polar residues" evidence="5">
    <location>
        <begin position="198"/>
        <end position="210"/>
    </location>
</feature>
<comment type="subcellular location">
    <subcellularLocation>
        <location evidence="1">Membrane</location>
        <topology evidence="1">Single-pass membrane protein</topology>
    </subcellularLocation>
</comment>
<gene>
    <name evidence="8" type="ORF">BASA50_000045</name>
</gene>
<evidence type="ECO:0000256" key="3">
    <source>
        <dbReference type="ARBA" id="ARBA00022989"/>
    </source>
</evidence>
<proteinExistence type="predicted"/>
<feature type="compositionally biased region" description="Polar residues" evidence="5">
    <location>
        <begin position="271"/>
        <end position="288"/>
    </location>
</feature>
<feature type="compositionally biased region" description="Basic and acidic residues" evidence="5">
    <location>
        <begin position="290"/>
        <end position="301"/>
    </location>
</feature>
<reference evidence="8 9" key="1">
    <citation type="submission" date="2021-02" db="EMBL/GenBank/DDBJ databases">
        <title>Variation within the Batrachochytrium salamandrivorans European outbreak.</title>
        <authorList>
            <person name="Kelly M."/>
            <person name="Pasmans F."/>
            <person name="Shea T.P."/>
            <person name="Munoz J.F."/>
            <person name="Carranza S."/>
            <person name="Cuomo C.A."/>
            <person name="Martel A."/>
        </authorList>
    </citation>
    <scope>NUCLEOTIDE SEQUENCE [LARGE SCALE GENOMIC DNA]</scope>
    <source>
        <strain evidence="8 9">AMFP18/2</strain>
    </source>
</reference>
<keyword evidence="2 6" id="KW-0812">Transmembrane</keyword>
<feature type="compositionally biased region" description="Basic and acidic residues" evidence="5">
    <location>
        <begin position="357"/>
        <end position="368"/>
    </location>
</feature>
<dbReference type="Proteomes" id="UP001648503">
    <property type="component" value="Unassembled WGS sequence"/>
</dbReference>